<feature type="transmembrane region" description="Helical" evidence="6">
    <location>
        <begin position="138"/>
        <end position="156"/>
    </location>
</feature>
<sequence>METFTYRPAGFAARHRYRDRALFAPAMGYVAGVTVLFAAGAYLGRNLGAGAGLVAFLAAFGTLIGLRFAVRRSTPVTVGLLIVFGLLMGLGAAPALAQFAGSDPQALWRAGGATALFVAGFGATGYAVRRDLSGLSRILFWALVGLIGFSIVLIFVSIPNGALVYAVLGLAIFAGLVVIDFQRLRWSTDVASAPLVAASIFLDILNVFLFFLQIFSGGRDNR</sequence>
<dbReference type="EMBL" id="AP012319">
    <property type="protein sequence ID" value="BAL87799.1"/>
    <property type="molecule type" value="Genomic_DNA"/>
</dbReference>
<dbReference type="RefSeq" id="WP_014442694.1">
    <property type="nucleotide sequence ID" value="NC_017093.1"/>
</dbReference>
<feature type="transmembrane region" description="Helical" evidence="6">
    <location>
        <begin position="49"/>
        <end position="70"/>
    </location>
</feature>
<dbReference type="InterPro" id="IPR006214">
    <property type="entry name" value="Bax_inhibitor_1-related"/>
</dbReference>
<dbReference type="eggNOG" id="COG0670">
    <property type="taxonomic scope" value="Bacteria"/>
</dbReference>
<evidence type="ECO:0000313" key="7">
    <source>
        <dbReference type="EMBL" id="BAL87799.1"/>
    </source>
</evidence>
<comment type="similarity">
    <text evidence="2 6">Belongs to the BI1 family.</text>
</comment>
<dbReference type="OrthoDB" id="9793828at2"/>
<dbReference type="GO" id="GO:0005886">
    <property type="term" value="C:plasma membrane"/>
    <property type="evidence" value="ECO:0007669"/>
    <property type="project" value="TreeGrafter"/>
</dbReference>
<feature type="transmembrane region" description="Helical" evidence="6">
    <location>
        <begin position="77"/>
        <end position="100"/>
    </location>
</feature>
<dbReference type="AlphaFoldDB" id="I0H462"/>
<keyword evidence="8" id="KW-1185">Reference proteome</keyword>
<feature type="transmembrane region" description="Helical" evidence="6">
    <location>
        <begin position="162"/>
        <end position="181"/>
    </location>
</feature>
<name>I0H462_ACTM4</name>
<evidence type="ECO:0000256" key="1">
    <source>
        <dbReference type="ARBA" id="ARBA00004141"/>
    </source>
</evidence>
<evidence type="ECO:0000256" key="3">
    <source>
        <dbReference type="ARBA" id="ARBA00022692"/>
    </source>
</evidence>
<dbReference type="STRING" id="512565.AMIS_25790"/>
<organism evidence="7 8">
    <name type="scientific">Actinoplanes missouriensis (strain ATCC 14538 / DSM 43046 / CBS 188.64 / JCM 3121 / NBRC 102363 / NCIMB 12654 / NRRL B-3342 / UNCC 431)</name>
    <dbReference type="NCBI Taxonomy" id="512565"/>
    <lineage>
        <taxon>Bacteria</taxon>
        <taxon>Bacillati</taxon>
        <taxon>Actinomycetota</taxon>
        <taxon>Actinomycetes</taxon>
        <taxon>Micromonosporales</taxon>
        <taxon>Micromonosporaceae</taxon>
        <taxon>Actinoplanes</taxon>
    </lineage>
</organism>
<keyword evidence="5 6" id="KW-0472">Membrane</keyword>
<evidence type="ECO:0000256" key="5">
    <source>
        <dbReference type="ARBA" id="ARBA00023136"/>
    </source>
</evidence>
<accession>I0H462</accession>
<reference evidence="7 8" key="1">
    <citation type="submission" date="2012-02" db="EMBL/GenBank/DDBJ databases">
        <title>Complete genome sequence of Actinoplanes missouriensis 431 (= NBRC 102363).</title>
        <authorList>
            <person name="Ohnishi Y."/>
            <person name="Ishikawa J."/>
            <person name="Sekine M."/>
            <person name="Hosoyama A."/>
            <person name="Harada T."/>
            <person name="Narita H."/>
            <person name="Hata T."/>
            <person name="Konno Y."/>
            <person name="Tutikane K."/>
            <person name="Fujita N."/>
            <person name="Horinouchi S."/>
            <person name="Hayakawa M."/>
        </authorList>
    </citation>
    <scope>NUCLEOTIDE SEQUENCE [LARGE SCALE GENOMIC DNA]</scope>
    <source>
        <strain evidence="8">ATCC 14538 / DSM 43046 / CBS 188.64 / JCM 3121 / NBRC 102363 / NCIMB 12654 / NRRL B-3342 / UNCC 431</strain>
    </source>
</reference>
<evidence type="ECO:0000313" key="8">
    <source>
        <dbReference type="Proteomes" id="UP000007882"/>
    </source>
</evidence>
<comment type="subcellular location">
    <subcellularLocation>
        <location evidence="1">Membrane</location>
        <topology evidence="1">Multi-pass membrane protein</topology>
    </subcellularLocation>
</comment>
<protein>
    <recommendedName>
        <fullName evidence="9">Integral membrane protein</fullName>
    </recommendedName>
</protein>
<dbReference type="PANTHER" id="PTHR23291:SF50">
    <property type="entry name" value="PROTEIN LIFEGUARD 4"/>
    <property type="match status" value="1"/>
</dbReference>
<dbReference type="PATRIC" id="fig|512565.3.peg.2579"/>
<gene>
    <name evidence="7" type="ordered locus">AMIS_25790</name>
</gene>
<evidence type="ECO:0008006" key="9">
    <source>
        <dbReference type="Google" id="ProtNLM"/>
    </source>
</evidence>
<feature type="transmembrane region" description="Helical" evidence="6">
    <location>
        <begin position="21"/>
        <end position="43"/>
    </location>
</feature>
<proteinExistence type="inferred from homology"/>
<feature type="transmembrane region" description="Helical" evidence="6">
    <location>
        <begin position="106"/>
        <end position="126"/>
    </location>
</feature>
<evidence type="ECO:0000256" key="6">
    <source>
        <dbReference type="RuleBase" id="RU004379"/>
    </source>
</evidence>
<dbReference type="Proteomes" id="UP000007882">
    <property type="component" value="Chromosome"/>
</dbReference>
<dbReference type="HOGENOM" id="CLU_1259641_0_0_11"/>
<feature type="transmembrane region" description="Helical" evidence="6">
    <location>
        <begin position="193"/>
        <end position="215"/>
    </location>
</feature>
<keyword evidence="4 6" id="KW-1133">Transmembrane helix</keyword>
<dbReference type="KEGG" id="ams:AMIS_25790"/>
<dbReference type="Pfam" id="PF01027">
    <property type="entry name" value="Bax1-I"/>
    <property type="match status" value="1"/>
</dbReference>
<evidence type="ECO:0000256" key="4">
    <source>
        <dbReference type="ARBA" id="ARBA00022989"/>
    </source>
</evidence>
<keyword evidence="3 6" id="KW-0812">Transmembrane</keyword>
<evidence type="ECO:0000256" key="2">
    <source>
        <dbReference type="ARBA" id="ARBA00010350"/>
    </source>
</evidence>
<dbReference type="PANTHER" id="PTHR23291">
    <property type="entry name" value="BAX INHIBITOR-RELATED"/>
    <property type="match status" value="1"/>
</dbReference>